<proteinExistence type="predicted"/>
<dbReference type="Gene3D" id="3.30.9.10">
    <property type="entry name" value="D-Amino Acid Oxidase, subunit A, domain 2"/>
    <property type="match status" value="1"/>
</dbReference>
<dbReference type="Proteomes" id="UP001291623">
    <property type="component" value="Unassembled WGS sequence"/>
</dbReference>
<reference evidence="1" key="1">
    <citation type="submission" date="2023-12" db="EMBL/GenBank/DDBJ databases">
        <title>Genome assembly of Anisodus tanguticus.</title>
        <authorList>
            <person name="Wang Y.-J."/>
        </authorList>
    </citation>
    <scope>NUCLEOTIDE SEQUENCE</scope>
    <source>
        <strain evidence="1">KB-2021</strain>
        <tissue evidence="1">Leaf</tissue>
    </source>
</reference>
<name>A0AAE1RS40_9SOLA</name>
<evidence type="ECO:0008006" key="3">
    <source>
        <dbReference type="Google" id="ProtNLM"/>
    </source>
</evidence>
<dbReference type="Gene3D" id="3.50.50.60">
    <property type="entry name" value="FAD/NAD(P)-binding domain"/>
    <property type="match status" value="1"/>
</dbReference>
<dbReference type="PANTHER" id="PTHR43876">
    <property type="entry name" value="UBIQUINONE BIOSYNTHESIS MONOOXYGENASE COQ6, MITOCHONDRIAL"/>
    <property type="match status" value="1"/>
</dbReference>
<dbReference type="EMBL" id="JAVYJV010000012">
    <property type="protein sequence ID" value="KAK4356878.1"/>
    <property type="molecule type" value="Genomic_DNA"/>
</dbReference>
<dbReference type="PRINTS" id="PR00420">
    <property type="entry name" value="RNGMNOXGNASE"/>
</dbReference>
<comment type="caution">
    <text evidence="1">The sequence shown here is derived from an EMBL/GenBank/DDBJ whole genome shotgun (WGS) entry which is preliminary data.</text>
</comment>
<dbReference type="FunFam" id="3.30.9.10:FF:000111">
    <property type="entry name" value="Ubiquinone biosynthesis monooxygenase COQ6, mitochondrial"/>
    <property type="match status" value="1"/>
</dbReference>
<evidence type="ECO:0000313" key="2">
    <source>
        <dbReference type="Proteomes" id="UP001291623"/>
    </source>
</evidence>
<dbReference type="AlphaFoldDB" id="A0AAE1RS40"/>
<dbReference type="GO" id="GO:0005739">
    <property type="term" value="C:mitochondrion"/>
    <property type="evidence" value="ECO:0007669"/>
    <property type="project" value="TreeGrafter"/>
</dbReference>
<protein>
    <recommendedName>
        <fullName evidence="3">FAD-binding domain-containing protein</fullName>
    </recommendedName>
</protein>
<accession>A0AAE1RS40</accession>
<dbReference type="SUPFAM" id="SSF51905">
    <property type="entry name" value="FAD/NAD(P)-binding domain"/>
    <property type="match status" value="1"/>
</dbReference>
<dbReference type="GO" id="GO:0016123">
    <property type="term" value="P:xanthophyll biosynthetic process"/>
    <property type="evidence" value="ECO:0007669"/>
    <property type="project" value="TreeGrafter"/>
</dbReference>
<dbReference type="GO" id="GO:0016120">
    <property type="term" value="P:carotene biosynthetic process"/>
    <property type="evidence" value="ECO:0007669"/>
    <property type="project" value="TreeGrafter"/>
</dbReference>
<dbReference type="InterPro" id="IPR036188">
    <property type="entry name" value="FAD/NAD-bd_sf"/>
</dbReference>
<sequence>MTSSSGTSSSAGGSSARLELDNGNSMYAKLVVGADGSKSCVRELAKIQTTGWKYSQSAIICTVEHAVENFCAWQRFLPNGPIALLSIGEKFSIIVWSMDPKESVDRNSMSEDDFVKAVNHALDSGYGPHPQSKSFEGGNVFSWLKADSTHEGFEVPPKVIKLASQRLAFPLSLMHDNSYASKRLVLIGDAAHTVHPLAGIRRCAVTLLKKYESERKAANITMMAILDGFQKAYSIDFMPINVLRALAFNGAQYISPLKRKIISYASGNQLLPFFT</sequence>
<organism evidence="1 2">
    <name type="scientific">Anisodus tanguticus</name>
    <dbReference type="NCBI Taxonomy" id="243964"/>
    <lineage>
        <taxon>Eukaryota</taxon>
        <taxon>Viridiplantae</taxon>
        <taxon>Streptophyta</taxon>
        <taxon>Embryophyta</taxon>
        <taxon>Tracheophyta</taxon>
        <taxon>Spermatophyta</taxon>
        <taxon>Magnoliopsida</taxon>
        <taxon>eudicotyledons</taxon>
        <taxon>Gunneridae</taxon>
        <taxon>Pentapetalae</taxon>
        <taxon>asterids</taxon>
        <taxon>lamiids</taxon>
        <taxon>Solanales</taxon>
        <taxon>Solanaceae</taxon>
        <taxon>Solanoideae</taxon>
        <taxon>Hyoscyameae</taxon>
        <taxon>Anisodus</taxon>
    </lineage>
</organism>
<gene>
    <name evidence="1" type="ORF">RND71_022488</name>
</gene>
<dbReference type="PANTHER" id="PTHR43876:SF7">
    <property type="entry name" value="UBIQUINONE BIOSYNTHESIS MONOOXYGENASE COQ6, MITOCHONDRIAL"/>
    <property type="match status" value="1"/>
</dbReference>
<dbReference type="InterPro" id="IPR051205">
    <property type="entry name" value="UbiH/COQ6_monooxygenase"/>
</dbReference>
<keyword evidence="2" id="KW-1185">Reference proteome</keyword>
<evidence type="ECO:0000313" key="1">
    <source>
        <dbReference type="EMBL" id="KAK4356878.1"/>
    </source>
</evidence>